<comment type="caution">
    <text evidence="7">The sequence shown here is derived from an EMBL/GenBank/DDBJ whole genome shotgun (WGS) entry which is preliminary data.</text>
</comment>
<evidence type="ECO:0000256" key="5">
    <source>
        <dbReference type="SAM" id="MobiDB-lite"/>
    </source>
</evidence>
<dbReference type="EMBL" id="JADFTS010000009">
    <property type="protein sequence ID" value="KAF9590422.1"/>
    <property type="molecule type" value="Genomic_DNA"/>
</dbReference>
<comment type="subcellular location">
    <subcellularLocation>
        <location evidence="1">Nucleus</location>
    </subcellularLocation>
</comment>
<dbReference type="InterPro" id="IPR009057">
    <property type="entry name" value="Homeodomain-like_sf"/>
</dbReference>
<dbReference type="GO" id="GO:0003700">
    <property type="term" value="F:DNA-binding transcription factor activity"/>
    <property type="evidence" value="ECO:0007669"/>
    <property type="project" value="InterPro"/>
</dbReference>
<name>A0A835LFD0_9MAGN</name>
<keyword evidence="8" id="KW-1185">Reference proteome</keyword>
<evidence type="ECO:0000256" key="1">
    <source>
        <dbReference type="ARBA" id="ARBA00004123"/>
    </source>
</evidence>
<dbReference type="NCBIfam" id="TIGR01557">
    <property type="entry name" value="myb_SHAQKYF"/>
    <property type="match status" value="1"/>
</dbReference>
<dbReference type="GO" id="GO:0003677">
    <property type="term" value="F:DNA binding"/>
    <property type="evidence" value="ECO:0007669"/>
    <property type="project" value="InterPro"/>
</dbReference>
<dbReference type="InterPro" id="IPR046955">
    <property type="entry name" value="PHR1-like"/>
</dbReference>
<keyword evidence="3" id="KW-0804">Transcription</keyword>
<dbReference type="FunFam" id="1.10.10.60:FF:000007">
    <property type="entry name" value="Two-component response regulator"/>
    <property type="match status" value="1"/>
</dbReference>
<dbReference type="InterPro" id="IPR006447">
    <property type="entry name" value="Myb_dom_plants"/>
</dbReference>
<evidence type="ECO:0000256" key="4">
    <source>
        <dbReference type="ARBA" id="ARBA00023242"/>
    </source>
</evidence>
<reference evidence="7 8" key="1">
    <citation type="submission" date="2020-10" db="EMBL/GenBank/DDBJ databases">
        <title>The Coptis chinensis genome and diversification of protoberbering-type alkaloids.</title>
        <authorList>
            <person name="Wang B."/>
            <person name="Shu S."/>
            <person name="Song C."/>
            <person name="Liu Y."/>
        </authorList>
    </citation>
    <scope>NUCLEOTIDE SEQUENCE [LARGE SCALE GENOMIC DNA]</scope>
    <source>
        <strain evidence="7">HL-2020</strain>
        <tissue evidence="7">Leaf</tissue>
    </source>
</reference>
<dbReference type="InterPro" id="IPR001005">
    <property type="entry name" value="SANT/Myb"/>
</dbReference>
<protein>
    <recommendedName>
        <fullName evidence="6">Myb-like domain-containing protein</fullName>
    </recommendedName>
</protein>
<evidence type="ECO:0000256" key="3">
    <source>
        <dbReference type="ARBA" id="ARBA00023163"/>
    </source>
</evidence>
<organism evidence="7 8">
    <name type="scientific">Coptis chinensis</name>
    <dbReference type="NCBI Taxonomy" id="261450"/>
    <lineage>
        <taxon>Eukaryota</taxon>
        <taxon>Viridiplantae</taxon>
        <taxon>Streptophyta</taxon>
        <taxon>Embryophyta</taxon>
        <taxon>Tracheophyta</taxon>
        <taxon>Spermatophyta</taxon>
        <taxon>Magnoliopsida</taxon>
        <taxon>Ranunculales</taxon>
        <taxon>Ranunculaceae</taxon>
        <taxon>Coptidoideae</taxon>
        <taxon>Coptis</taxon>
    </lineage>
</organism>
<evidence type="ECO:0000259" key="6">
    <source>
        <dbReference type="Pfam" id="PF00249"/>
    </source>
</evidence>
<feature type="compositionally biased region" description="Basic and acidic residues" evidence="5">
    <location>
        <begin position="199"/>
        <end position="217"/>
    </location>
</feature>
<proteinExistence type="predicted"/>
<evidence type="ECO:0000256" key="2">
    <source>
        <dbReference type="ARBA" id="ARBA00023015"/>
    </source>
</evidence>
<evidence type="ECO:0000313" key="8">
    <source>
        <dbReference type="Proteomes" id="UP000631114"/>
    </source>
</evidence>
<dbReference type="PANTHER" id="PTHR31314">
    <property type="entry name" value="MYB FAMILY TRANSCRIPTION FACTOR PHL7-LIKE"/>
    <property type="match status" value="1"/>
</dbReference>
<dbReference type="Proteomes" id="UP000631114">
    <property type="component" value="Unassembled WGS sequence"/>
</dbReference>
<evidence type="ECO:0000313" key="7">
    <source>
        <dbReference type="EMBL" id="KAF9590422.1"/>
    </source>
</evidence>
<dbReference type="Gene3D" id="1.10.10.60">
    <property type="entry name" value="Homeodomain-like"/>
    <property type="match status" value="1"/>
</dbReference>
<keyword evidence="4" id="KW-0539">Nucleus</keyword>
<sequence>MEEVCELSLNFTKPQSNSFFPNSFLDLQLSLPDPTNTELSLQRLEGLVPENSLFMSGPVRSYYRSKAPRLRWTPVLHDHFLHAIRLLGGEEKATPKQIWQAMDIDGLTISHVKSHLQMYRSMKHEKMIQDEARAEKRRLTMHFTPTACYPIEDHSNKQKLPAINNIAQLDQCHGMNVNDFNLENREKDNISFQVQEKQGPGKEKGRIEEKKQRSVENVHGRMSNSYVIHKDLHESSLTYDTDQHRVIVIDSDDDLRNTFSYPSYKLGDRSKTAADGEIDSTLSLSLFRKASKALKPRSNLTDDGKNLSLGISFDL</sequence>
<dbReference type="PANTHER" id="PTHR31314:SF84">
    <property type="entry name" value="HOMEODOMAIN-LIKE SUPERFAMILY PROTEIN-RELATED"/>
    <property type="match status" value="1"/>
</dbReference>
<dbReference type="Pfam" id="PF00249">
    <property type="entry name" value="Myb_DNA-binding"/>
    <property type="match status" value="1"/>
</dbReference>
<dbReference type="AlphaFoldDB" id="A0A835LFD0"/>
<accession>A0A835LFD0</accession>
<feature type="domain" description="Myb-like" evidence="6">
    <location>
        <begin position="69"/>
        <end position="120"/>
    </location>
</feature>
<feature type="region of interest" description="Disordered" evidence="5">
    <location>
        <begin position="196"/>
        <end position="217"/>
    </location>
</feature>
<gene>
    <name evidence="7" type="ORF">IFM89_035257</name>
</gene>
<keyword evidence="2" id="KW-0805">Transcription regulation</keyword>
<dbReference type="OrthoDB" id="551907at2759"/>
<dbReference type="SUPFAM" id="SSF46689">
    <property type="entry name" value="Homeodomain-like"/>
    <property type="match status" value="1"/>
</dbReference>
<dbReference type="GO" id="GO:0005634">
    <property type="term" value="C:nucleus"/>
    <property type="evidence" value="ECO:0007669"/>
    <property type="project" value="UniProtKB-SubCell"/>
</dbReference>